<dbReference type="GO" id="GO:0006096">
    <property type="term" value="P:glycolytic process"/>
    <property type="evidence" value="ECO:0000318"/>
    <property type="project" value="GO_Central"/>
</dbReference>
<dbReference type="GeneID" id="448356"/>
<keyword evidence="15" id="KW-0206">Cytoskeleton</keyword>
<name>Q28HJ8_XENTR</name>
<reference evidence="29" key="4">
    <citation type="submission" date="2025-04" db="UniProtKB">
        <authorList>
            <consortium name="RefSeq"/>
        </authorList>
    </citation>
    <scope>IDENTIFICATION</scope>
    <source>
        <strain evidence="29">Nigerian</strain>
        <tissue evidence="29">Liver and blood</tissue>
    </source>
</reference>
<keyword evidence="12 24" id="KW-0560">Oxidoreductase</keyword>
<dbReference type="Xenbase" id="XB-GENE-487820">
    <property type="gene designation" value="gapdh"/>
</dbReference>
<evidence type="ECO:0000313" key="28">
    <source>
        <dbReference type="Proteomes" id="UP000008143"/>
    </source>
</evidence>
<dbReference type="CTD" id="2597"/>
<evidence type="ECO:0000256" key="7">
    <source>
        <dbReference type="ARBA" id="ARBA00021022"/>
    </source>
</evidence>
<evidence type="ECO:0000256" key="2">
    <source>
        <dbReference type="ARBA" id="ARBA00004245"/>
    </source>
</evidence>
<reference evidence="26" key="1">
    <citation type="submission" date="2006-10" db="EMBL/GenBank/DDBJ databases">
        <authorList>
            <person name="Amaya E."/>
            <person name="Ashurst J.L."/>
            <person name="Bonfield J.K."/>
            <person name="Croning M.D.R."/>
            <person name="Chen C-K."/>
            <person name="Davies R.M."/>
            <person name="Francis M.D."/>
            <person name="Garrett N."/>
            <person name="Gilchrist M.J."/>
            <person name="Grafham D.V."/>
            <person name="McLaren S.R."/>
            <person name="Papalopulu N."/>
            <person name="Rogers J."/>
            <person name="Smith J.C."/>
            <person name="Taylor R.G."/>
            <person name="Voigt J."/>
            <person name="Zorn A.M."/>
        </authorList>
    </citation>
    <scope>NUCLEOTIDE SEQUENCE</scope>
</reference>
<keyword evidence="11" id="KW-0702">S-nitrosylation</keyword>
<evidence type="ECO:0000313" key="26">
    <source>
        <dbReference type="EMBL" id="CAJ82888.1"/>
    </source>
</evidence>
<dbReference type="GO" id="GO:0050661">
    <property type="term" value="F:NADP binding"/>
    <property type="evidence" value="ECO:0007669"/>
    <property type="project" value="InterPro"/>
</dbReference>
<dbReference type="InterPro" id="IPR020828">
    <property type="entry name" value="GlycerAld_3-P_DH_NAD(P)-bd"/>
</dbReference>
<dbReference type="InterPro" id="IPR020831">
    <property type="entry name" value="GlycerAld/Erythrose_P_DH"/>
</dbReference>
<dbReference type="GeneTree" id="ENSGT00940000153298"/>
<comment type="pathway">
    <text evidence="4 24">Carbohydrate degradation; glycolysis; pyruvate from D-glyceraldehyde 3-phosphate: step 1/5.</text>
</comment>
<feature type="binding site" evidence="21">
    <location>
        <position position="34"/>
    </location>
    <ligand>
        <name>NAD(+)</name>
        <dbReference type="ChEBI" id="CHEBI:57540"/>
    </ligand>
</feature>
<evidence type="ECO:0000256" key="14">
    <source>
        <dbReference type="ARBA" id="ARBA00023152"/>
    </source>
</evidence>
<evidence type="ECO:0000256" key="23">
    <source>
        <dbReference type="RuleBase" id="RU000397"/>
    </source>
</evidence>
<dbReference type="InterPro" id="IPR020829">
    <property type="entry name" value="GlycerAld_3-P_DH_cat"/>
</dbReference>
<evidence type="ECO:0000313" key="29">
    <source>
        <dbReference type="RefSeq" id="XP_012821840.1"/>
    </source>
</evidence>
<dbReference type="PRINTS" id="PR00078">
    <property type="entry name" value="G3PDHDRGNASE"/>
</dbReference>
<feature type="binding site" evidence="20">
    <location>
        <begin position="210"/>
        <end position="211"/>
    </location>
    <ligand>
        <name>D-glyceraldehyde 3-phosphate</name>
        <dbReference type="ChEBI" id="CHEBI:59776"/>
    </ligand>
</feature>
<keyword evidence="21" id="KW-0547">Nucleotide-binding</keyword>
<dbReference type="Bgee" id="ENSXETG00000033975">
    <property type="expression patterns" value="Expressed in skeletal muscle tissue and 30 other cell types or tissues"/>
</dbReference>
<dbReference type="GO" id="GO:0006006">
    <property type="term" value="P:glucose metabolic process"/>
    <property type="evidence" value="ECO:0007669"/>
    <property type="project" value="InterPro"/>
</dbReference>
<dbReference type="UniPathway" id="UPA00109">
    <property type="reaction ID" value="UER00184"/>
</dbReference>
<evidence type="ECO:0000256" key="4">
    <source>
        <dbReference type="ARBA" id="ARBA00004869"/>
    </source>
</evidence>
<evidence type="ECO:0000256" key="17">
    <source>
        <dbReference type="ARBA" id="ARBA00047698"/>
    </source>
</evidence>
<dbReference type="eggNOG" id="KOG0657">
    <property type="taxonomic scope" value="Eukaryota"/>
</dbReference>
<evidence type="ECO:0000256" key="16">
    <source>
        <dbReference type="ARBA" id="ARBA00023242"/>
    </source>
</evidence>
<dbReference type="CDD" id="cd18126">
    <property type="entry name" value="GAPDH_I_C"/>
    <property type="match status" value="1"/>
</dbReference>
<comment type="subunit">
    <text evidence="24">Homotetramer.</text>
</comment>
<evidence type="ECO:0000256" key="21">
    <source>
        <dbReference type="PIRSR" id="PIRSR000149-3"/>
    </source>
</evidence>
<sequence>MTVKIGINGFGRIGRLVTRAAVLSGKCEVVAINDPFIDLDYMAYMFKYDSTHGRFKGTVCVENGKLVINGKAVTVFQERDPSNIKWGDAGAVYVVESTGVFTTKEKAGLHLKGGAKRVIISAPSADAPMFVVGVNHDKYDNSLHVVSNASCTTNCLAPLAKVINDNFGILEGLMTTVHAFTATQKTVDGPSGKLWRDGRGAGQNIIPASTGAAKAVGKVIPELNGKLTGMAFRVPTPNVSVVDLTCRLSKPAKYDDIKAAIKTAAHGPMKGILEYTEDQVVSTDFNGDTHSSIFDAGAGIALNDNFVKLVSWYDNECGYSHRVVDLMCHMASKE</sequence>
<evidence type="ECO:0000256" key="13">
    <source>
        <dbReference type="ARBA" id="ARBA00023027"/>
    </source>
</evidence>
<feature type="binding site" evidence="21">
    <location>
        <position position="121"/>
    </location>
    <ligand>
        <name>NAD(+)</name>
        <dbReference type="ChEBI" id="CHEBI:57540"/>
    </ligand>
</feature>
<evidence type="ECO:0000256" key="22">
    <source>
        <dbReference type="PIRSR" id="PIRSR000149-4"/>
    </source>
</evidence>
<evidence type="ECO:0000256" key="3">
    <source>
        <dbReference type="ARBA" id="ARBA00004514"/>
    </source>
</evidence>
<dbReference type="OMA" id="YGYTCNM"/>
<evidence type="ECO:0000256" key="6">
    <source>
        <dbReference type="ARBA" id="ARBA00013119"/>
    </source>
</evidence>
<evidence type="ECO:0000256" key="9">
    <source>
        <dbReference type="ARBA" id="ARBA00022679"/>
    </source>
</evidence>
<dbReference type="GO" id="GO:0004365">
    <property type="term" value="F:glyceraldehyde-3-phosphate dehydrogenase (NAD+) (phosphorylating) activity"/>
    <property type="evidence" value="ECO:0000318"/>
    <property type="project" value="GO_Central"/>
</dbReference>
<dbReference type="Proteomes" id="UP000008143">
    <property type="component" value="Chromosome 7"/>
</dbReference>
<feature type="site" description="Activates thiol group during catalysis" evidence="22">
    <location>
        <position position="178"/>
    </location>
</feature>
<dbReference type="CDD" id="cd05214">
    <property type="entry name" value="GAPDH_I_N"/>
    <property type="match status" value="1"/>
</dbReference>
<keyword evidence="28" id="KW-1185">Reference proteome</keyword>
<dbReference type="EMBL" id="CR760856">
    <property type="protein sequence ID" value="CAJ82888.1"/>
    <property type="molecule type" value="mRNA"/>
</dbReference>
<protein>
    <recommendedName>
        <fullName evidence="7 24">Glyceraldehyde-3-phosphate dehydrogenase</fullName>
        <ecNumber evidence="6 24">1.2.1.12</ecNumber>
    </recommendedName>
</protein>
<dbReference type="SUPFAM" id="SSF55347">
    <property type="entry name" value="Glyceraldehyde-3-phosphate dehydrogenase-like, C-terminal domain"/>
    <property type="match status" value="1"/>
</dbReference>
<dbReference type="PANTHER" id="PTHR10836">
    <property type="entry name" value="GLYCERALDEHYDE 3-PHOSPHATE DEHYDROGENASE"/>
    <property type="match status" value="1"/>
</dbReference>
<dbReference type="Reactome" id="R-XTR-70263">
    <property type="pathway name" value="Gluconeogenesis"/>
</dbReference>
<keyword evidence="13 21" id="KW-0520">NAD</keyword>
<evidence type="ECO:0000256" key="18">
    <source>
        <dbReference type="ARBA" id="ARBA00048005"/>
    </source>
</evidence>
<dbReference type="AlphaFoldDB" id="Q28HJ8"/>
<dbReference type="DNASU" id="448356"/>
<dbReference type="PROSITE" id="PS00071">
    <property type="entry name" value="GAPDH"/>
    <property type="match status" value="1"/>
</dbReference>
<evidence type="ECO:0000256" key="8">
    <source>
        <dbReference type="ARBA" id="ARBA00022490"/>
    </source>
</evidence>
<evidence type="ECO:0000259" key="25">
    <source>
        <dbReference type="SMART" id="SM00846"/>
    </source>
</evidence>
<dbReference type="AGR" id="Xenbase:XB-GENE-487820"/>
<evidence type="ECO:0000256" key="1">
    <source>
        <dbReference type="ARBA" id="ARBA00004123"/>
    </source>
</evidence>
<accession>Q28HJ8</accession>
<evidence type="ECO:0000256" key="24">
    <source>
        <dbReference type="RuleBase" id="RU361160"/>
    </source>
</evidence>
<feature type="binding site" evidence="20">
    <location>
        <position position="233"/>
    </location>
    <ligand>
        <name>D-glyceraldehyde 3-phosphate</name>
        <dbReference type="ChEBI" id="CHEBI:59776"/>
    </ligand>
</feature>
<dbReference type="PaxDb" id="8364-ENSXETP00000055696"/>
<dbReference type="Pfam" id="PF00044">
    <property type="entry name" value="Gp_dh_N"/>
    <property type="match status" value="1"/>
</dbReference>
<feature type="binding site" evidence="21">
    <location>
        <begin position="12"/>
        <end position="13"/>
    </location>
    <ligand>
        <name>NAD(+)</name>
        <dbReference type="ChEBI" id="CHEBI:57540"/>
    </ligand>
</feature>
<feature type="domain" description="Glyceraldehyde 3-phosphate dehydrogenase NAD(P) binding" evidence="25">
    <location>
        <begin position="3"/>
        <end position="151"/>
    </location>
</feature>
<dbReference type="NCBIfam" id="TIGR01534">
    <property type="entry name" value="GAPDH-I"/>
    <property type="match status" value="1"/>
</dbReference>
<comment type="subcellular location">
    <subcellularLocation>
        <location evidence="2">Cytoplasm</location>
        <location evidence="2">Cytoskeleton</location>
    </subcellularLocation>
    <subcellularLocation>
        <location evidence="3">Cytoplasm</location>
        <location evidence="3">Cytosol</location>
    </subcellularLocation>
    <subcellularLocation>
        <location evidence="1">Nucleus</location>
    </subcellularLocation>
</comment>
<dbReference type="InterPro" id="IPR020830">
    <property type="entry name" value="GlycerAld_3-P_DH_AS"/>
</dbReference>
<dbReference type="GO" id="GO:0005829">
    <property type="term" value="C:cytosol"/>
    <property type="evidence" value="ECO:0000318"/>
    <property type="project" value="GO_Central"/>
</dbReference>
<reference evidence="27" key="3">
    <citation type="submission" date="2020-05" db="UniProtKB">
        <authorList>
            <consortium name="Ensembl"/>
        </authorList>
    </citation>
    <scope>IDENTIFICATION</scope>
</reference>
<dbReference type="Ensembl" id="ENSXETT00000090546">
    <property type="protein sequence ID" value="ENSXETP00000076997"/>
    <property type="gene ID" value="ENSXETG00000033975"/>
</dbReference>
<comment type="catalytic activity">
    <reaction evidence="17 24">
        <text>D-glyceraldehyde 3-phosphate + phosphate + NAD(+) = (2R)-3-phospho-glyceroyl phosphate + NADH + H(+)</text>
        <dbReference type="Rhea" id="RHEA:10300"/>
        <dbReference type="ChEBI" id="CHEBI:15378"/>
        <dbReference type="ChEBI" id="CHEBI:43474"/>
        <dbReference type="ChEBI" id="CHEBI:57540"/>
        <dbReference type="ChEBI" id="CHEBI:57604"/>
        <dbReference type="ChEBI" id="CHEBI:57945"/>
        <dbReference type="ChEBI" id="CHEBI:59776"/>
        <dbReference type="EC" id="1.2.1.12"/>
    </reaction>
</comment>
<dbReference type="Gene3D" id="3.40.50.720">
    <property type="entry name" value="NAD(P)-binding Rossmann-like Domain"/>
    <property type="match status" value="1"/>
</dbReference>
<keyword evidence="8" id="KW-0963">Cytoplasm</keyword>
<keyword evidence="16" id="KW-0539">Nucleus</keyword>
<feature type="binding site" evidence="20">
    <location>
        <position position="181"/>
    </location>
    <ligand>
        <name>D-glyceraldehyde 3-phosphate</name>
        <dbReference type="ChEBI" id="CHEBI:59776"/>
    </ligand>
</feature>
<dbReference type="EC" id="1.2.1.12" evidence="6 24"/>
<dbReference type="Pfam" id="PF02800">
    <property type="entry name" value="Gp_dh_C"/>
    <property type="match status" value="1"/>
</dbReference>
<dbReference type="PANTHER" id="PTHR10836:SF111">
    <property type="entry name" value="GLYCERALDEHYDE-3-PHOSPHATE DEHYDROGENASE"/>
    <property type="match status" value="1"/>
</dbReference>
<evidence type="ECO:0000256" key="5">
    <source>
        <dbReference type="ARBA" id="ARBA00007406"/>
    </source>
</evidence>
<feature type="binding site" evidence="21">
    <location>
        <position position="79"/>
    </location>
    <ligand>
        <name>NAD(+)</name>
        <dbReference type="ChEBI" id="CHEBI:57540"/>
    </ligand>
</feature>
<evidence type="ECO:0000256" key="20">
    <source>
        <dbReference type="PIRSR" id="PIRSR000149-2"/>
    </source>
</evidence>
<evidence type="ECO:0000313" key="27">
    <source>
        <dbReference type="Ensembl" id="ENSXETP00000076997"/>
    </source>
</evidence>
<comment type="catalytic activity">
    <reaction evidence="18">
        <text>S-nitroso-L-cysteinyl-[GAPDH] + L-cysteinyl-[protein] = L-cysteinyl-[GAPDH] + S-nitroso-L-cysteinyl-[protein]</text>
        <dbReference type="Rhea" id="RHEA:66684"/>
        <dbReference type="Rhea" id="RHEA-COMP:10131"/>
        <dbReference type="Rhea" id="RHEA-COMP:17089"/>
        <dbReference type="Rhea" id="RHEA-COMP:17090"/>
        <dbReference type="Rhea" id="RHEA-COMP:17091"/>
        <dbReference type="ChEBI" id="CHEBI:29950"/>
        <dbReference type="ChEBI" id="CHEBI:149494"/>
    </reaction>
    <physiologicalReaction direction="left-to-right" evidence="18">
        <dbReference type="Rhea" id="RHEA:66685"/>
    </physiologicalReaction>
</comment>
<feature type="binding site" evidence="20">
    <location>
        <begin position="150"/>
        <end position="152"/>
    </location>
    <ligand>
        <name>D-glyceraldehyde 3-phosphate</name>
        <dbReference type="ChEBI" id="CHEBI:59776"/>
    </ligand>
</feature>
<gene>
    <name evidence="26 27 29 30" type="primary">gapdh</name>
    <name evidence="29" type="synonym">g3pd</name>
    <name evidence="29" type="synonym">gapd</name>
    <name evidence="26" type="ORF">TTpA012e21.1-001</name>
</gene>
<accession>A0A6I8STK4</accession>
<dbReference type="RefSeq" id="XP_012821840.1">
    <property type="nucleotide sequence ID" value="XM_012966386.3"/>
</dbReference>
<comment type="similarity">
    <text evidence="5 23">Belongs to the glyceraldehyde-3-phosphate dehydrogenase family.</text>
</comment>
<dbReference type="FunFam" id="3.30.360.10:FF:000001">
    <property type="entry name" value="Glyceraldehyde-3-phosphate dehydrogenase"/>
    <property type="match status" value="1"/>
</dbReference>
<dbReference type="SMART" id="SM00846">
    <property type="entry name" value="Gp_dh_N"/>
    <property type="match status" value="1"/>
</dbReference>
<dbReference type="PIRSF" id="PIRSF000149">
    <property type="entry name" value="GAP_DH"/>
    <property type="match status" value="1"/>
</dbReference>
<dbReference type="InterPro" id="IPR036291">
    <property type="entry name" value="NAD(P)-bd_dom_sf"/>
</dbReference>
<organism evidence="26">
    <name type="scientific">Xenopus tropicalis</name>
    <name type="common">Western clawed frog</name>
    <name type="synonym">Silurana tropicalis</name>
    <dbReference type="NCBI Taxonomy" id="8364"/>
    <lineage>
        <taxon>Eukaryota</taxon>
        <taxon>Metazoa</taxon>
        <taxon>Chordata</taxon>
        <taxon>Craniata</taxon>
        <taxon>Vertebrata</taxon>
        <taxon>Euteleostomi</taxon>
        <taxon>Amphibia</taxon>
        <taxon>Batrachia</taxon>
        <taxon>Anura</taxon>
        <taxon>Pipoidea</taxon>
        <taxon>Pipidae</taxon>
        <taxon>Xenopodinae</taxon>
        <taxon>Xenopus</taxon>
        <taxon>Silurana</taxon>
    </lineage>
</organism>
<evidence type="ECO:0000256" key="15">
    <source>
        <dbReference type="ARBA" id="ARBA00023212"/>
    </source>
</evidence>
<dbReference type="InterPro" id="IPR006424">
    <property type="entry name" value="Glyceraldehyde-3-P_DH_1"/>
</dbReference>
<evidence type="ECO:0000256" key="11">
    <source>
        <dbReference type="ARBA" id="ARBA00022799"/>
    </source>
</evidence>
<dbReference type="FunFam" id="3.40.50.720:FF:001161">
    <property type="entry name" value="Glyceraldehyde-3-phosphate dehydrogenase"/>
    <property type="match status" value="1"/>
</dbReference>
<keyword evidence="9" id="KW-0808">Transferase</keyword>
<dbReference type="Reactome" id="R-XTR-70171">
    <property type="pathway name" value="Glycolysis"/>
</dbReference>
<dbReference type="OrthoDB" id="1152826at2759"/>
<keyword evidence="10" id="KW-0053">Apoptosis</keyword>
<dbReference type="GO" id="GO:0016740">
    <property type="term" value="F:transferase activity"/>
    <property type="evidence" value="ECO:0007669"/>
    <property type="project" value="UniProtKB-KW"/>
</dbReference>
<dbReference type="GO" id="GO:0005634">
    <property type="term" value="C:nucleus"/>
    <property type="evidence" value="ECO:0007669"/>
    <property type="project" value="UniProtKB-SubCell"/>
</dbReference>
<evidence type="ECO:0000256" key="12">
    <source>
        <dbReference type="ARBA" id="ARBA00023002"/>
    </source>
</evidence>
<reference evidence="27" key="2">
    <citation type="journal article" date="2010" name="Science">
        <title>The genome of the Western clawed frog Xenopus tropicalis.</title>
        <authorList>
            <person name="Hellsten U."/>
            <person name="Harland R.M."/>
            <person name="Gilchrist M.J."/>
            <person name="Hendrix D."/>
            <person name="Jurka J."/>
            <person name="Kapitonov V."/>
            <person name="Ovcharenko I."/>
            <person name="Putnam N.H."/>
            <person name="Shu S."/>
            <person name="Taher L."/>
            <person name="Blitz I.L."/>
            <person name="Blumberg B."/>
            <person name="Dichmann D.S."/>
            <person name="Dubchak I."/>
            <person name="Amaya E."/>
            <person name="Detter J.C."/>
            <person name="Fletcher R."/>
            <person name="Gerhard D.S."/>
            <person name="Goodstein D."/>
            <person name="Graves T."/>
            <person name="Grigoriev I.V."/>
            <person name="Grimwood J."/>
            <person name="Kawashima T."/>
            <person name="Lindquist E."/>
            <person name="Lucas S.M."/>
            <person name="Mead P.E."/>
            <person name="Mitros T."/>
            <person name="Ogino H."/>
            <person name="Ohta Y."/>
            <person name="Poliakov A.V."/>
            <person name="Pollet N."/>
            <person name="Robert J."/>
            <person name="Salamov A."/>
            <person name="Sater A.K."/>
            <person name="Schmutz J."/>
            <person name="Terry A."/>
            <person name="Vize P.D."/>
            <person name="Warren W.C."/>
            <person name="Wells D."/>
            <person name="Wills A."/>
            <person name="Wilson R.K."/>
            <person name="Zimmerman L.B."/>
            <person name="Zorn A.M."/>
            <person name="Grainger R."/>
            <person name="Grammer T."/>
            <person name="Khokha M.K."/>
            <person name="Richardson P.M."/>
            <person name="Rokhsar D.S."/>
        </authorList>
    </citation>
    <scope>NUCLEOTIDE SEQUENCE [LARGE SCALE GENOMIC DNA]</scope>
    <source>
        <strain evidence="27">Nigerian</strain>
    </source>
</reference>
<keyword evidence="14 24" id="KW-0324">Glycolysis</keyword>
<dbReference type="SUPFAM" id="SSF51735">
    <property type="entry name" value="NAD(P)-binding Rossmann-fold domains"/>
    <property type="match status" value="1"/>
</dbReference>
<evidence type="ECO:0000313" key="30">
    <source>
        <dbReference type="Xenbase" id="XB-GENE-487820"/>
    </source>
</evidence>
<dbReference type="Ensembl" id="ENSXETT00000085082">
    <property type="protein sequence ID" value="ENSXETP00000095380"/>
    <property type="gene ID" value="ENSXETG00000033975"/>
</dbReference>
<dbReference type="GO" id="GO:0051287">
    <property type="term" value="F:NAD binding"/>
    <property type="evidence" value="ECO:0007669"/>
    <property type="project" value="UniProtKB-UniRule"/>
</dbReference>
<proteinExistence type="evidence at transcript level"/>
<feature type="active site" description="Nucleophile" evidence="19">
    <location>
        <position position="151"/>
    </location>
</feature>
<evidence type="ECO:0000256" key="19">
    <source>
        <dbReference type="PIRSR" id="PIRSR000149-1"/>
    </source>
</evidence>
<dbReference type="Gene3D" id="3.30.360.10">
    <property type="entry name" value="Dihydrodipicolinate Reductase, domain 2"/>
    <property type="match status" value="1"/>
</dbReference>
<dbReference type="GO" id="GO:0005856">
    <property type="term" value="C:cytoskeleton"/>
    <property type="evidence" value="ECO:0007669"/>
    <property type="project" value="UniProtKB-SubCell"/>
</dbReference>
<dbReference type="GO" id="GO:0006915">
    <property type="term" value="P:apoptotic process"/>
    <property type="evidence" value="ECO:0007669"/>
    <property type="project" value="UniProtKB-KW"/>
</dbReference>
<evidence type="ECO:0000256" key="10">
    <source>
        <dbReference type="ARBA" id="ARBA00022703"/>
    </source>
</evidence>
<feature type="binding site" evidence="21">
    <location>
        <position position="315"/>
    </location>
    <ligand>
        <name>NAD(+)</name>
        <dbReference type="ChEBI" id="CHEBI:57540"/>
    </ligand>
</feature>